<feature type="transmembrane region" description="Helical" evidence="7">
    <location>
        <begin position="106"/>
        <end position="131"/>
    </location>
</feature>
<feature type="domain" description="Major facilitator superfamily (MFS) profile" evidence="8">
    <location>
        <begin position="10"/>
        <end position="427"/>
    </location>
</feature>
<evidence type="ECO:0000259" key="8">
    <source>
        <dbReference type="PROSITE" id="PS50850"/>
    </source>
</evidence>
<protein>
    <recommendedName>
        <fullName evidence="8">Major facilitator superfamily (MFS) profile domain-containing protein</fullName>
    </recommendedName>
</protein>
<gene>
    <name evidence="9" type="ORF">Z968_05095</name>
</gene>
<dbReference type="InterPro" id="IPR036259">
    <property type="entry name" value="MFS_trans_sf"/>
</dbReference>
<proteinExistence type="predicted"/>
<dbReference type="RefSeq" id="WP_039254167.1">
    <property type="nucleotide sequence ID" value="NZ_JENJ01000016.1"/>
</dbReference>
<sequence>MNLKLLKQKDFFLLIFGKLISLLGTGIQEFALSMYVLKITGSGAKFSTVLAVSMIAPILLGPIAGVFVDWLDKKKIIVYCDILSGIIVGIYALFFKTNHGLSLLSIYVLAILLSLISTIFQPAISTVIPSIVKKEELVEANSFNSIVMNFGTILGPILGGMLLGLLGIFPVLIVNSISFILSGISEAFINIPRSNKQNKDISFQLFKRDFKEGVVFIKNKRFIFITISIAIIINFVFTPVFNVAYPYIAKEILGVTDVKVGLLQSIATGAMIVGAMMCGAITKNVRANKCMFISMIVISMLMAILALSQSSMYLNLFKTNMVAYIHLAILGFLIIFVVTINNIVLMTTIQKEVPLDMLGRVNTVMSSFAMAAMPLGCIIFGFSIDKVKPCICILVASAIAFCTIIYFKKDLLKLEMKENDAEINADM</sequence>
<evidence type="ECO:0000256" key="6">
    <source>
        <dbReference type="ARBA" id="ARBA00023136"/>
    </source>
</evidence>
<evidence type="ECO:0000256" key="1">
    <source>
        <dbReference type="ARBA" id="ARBA00004651"/>
    </source>
</evidence>
<dbReference type="GO" id="GO:0005886">
    <property type="term" value="C:plasma membrane"/>
    <property type="evidence" value="ECO:0007669"/>
    <property type="project" value="UniProtKB-SubCell"/>
</dbReference>
<organism evidence="9 10">
    <name type="scientific">Clostridium novyi A str. 4552</name>
    <dbReference type="NCBI Taxonomy" id="1444289"/>
    <lineage>
        <taxon>Bacteria</taxon>
        <taxon>Bacillati</taxon>
        <taxon>Bacillota</taxon>
        <taxon>Clostridia</taxon>
        <taxon>Eubacteriales</taxon>
        <taxon>Clostridiaceae</taxon>
        <taxon>Clostridium</taxon>
    </lineage>
</organism>
<comment type="subcellular location">
    <subcellularLocation>
        <location evidence="1">Cell membrane</location>
        <topology evidence="1">Multi-pass membrane protein</topology>
    </subcellularLocation>
</comment>
<evidence type="ECO:0000256" key="2">
    <source>
        <dbReference type="ARBA" id="ARBA00022448"/>
    </source>
</evidence>
<name>A0A0A0I8Q4_CLONO</name>
<dbReference type="OrthoDB" id="9775268at2"/>
<comment type="caution">
    <text evidence="9">The sequence shown here is derived from an EMBL/GenBank/DDBJ whole genome shotgun (WGS) entry which is preliminary data.</text>
</comment>
<feature type="transmembrane region" description="Helical" evidence="7">
    <location>
        <begin position="49"/>
        <end position="71"/>
    </location>
</feature>
<feature type="transmembrane region" description="Helical" evidence="7">
    <location>
        <begin position="260"/>
        <end position="278"/>
    </location>
</feature>
<feature type="transmembrane region" description="Helical" evidence="7">
    <location>
        <begin position="387"/>
        <end position="407"/>
    </location>
</feature>
<keyword evidence="5 7" id="KW-1133">Transmembrane helix</keyword>
<feature type="transmembrane region" description="Helical" evidence="7">
    <location>
        <begin position="357"/>
        <end position="381"/>
    </location>
</feature>
<evidence type="ECO:0000256" key="5">
    <source>
        <dbReference type="ARBA" id="ARBA00022989"/>
    </source>
</evidence>
<dbReference type="AlphaFoldDB" id="A0A0A0I8Q4"/>
<feature type="transmembrane region" description="Helical" evidence="7">
    <location>
        <begin position="222"/>
        <end position="248"/>
    </location>
</feature>
<accession>A0A0A0I8Q4</accession>
<dbReference type="PANTHER" id="PTHR43266:SF9">
    <property type="entry name" value="PERMEASE, MAJOR FACILITATOR SUPERFAMILY-RELATED"/>
    <property type="match status" value="1"/>
</dbReference>
<reference evidence="9 10" key="1">
    <citation type="submission" date="2014-01" db="EMBL/GenBank/DDBJ databases">
        <title>Plasmidome dynamics in the species complex Clostridium novyi sensu lato converts strains of independent lineages into distinctly different pathogens.</title>
        <authorList>
            <person name="Skarin H."/>
            <person name="Segerman B."/>
        </authorList>
    </citation>
    <scope>NUCLEOTIDE SEQUENCE [LARGE SCALE GENOMIC DNA]</scope>
    <source>
        <strain evidence="9 10">4552</strain>
    </source>
</reference>
<dbReference type="EMBL" id="JENJ01000016">
    <property type="protein sequence ID" value="KGM96958.1"/>
    <property type="molecule type" value="Genomic_DNA"/>
</dbReference>
<evidence type="ECO:0000256" key="4">
    <source>
        <dbReference type="ARBA" id="ARBA00022692"/>
    </source>
</evidence>
<dbReference type="Pfam" id="PF07690">
    <property type="entry name" value="MFS_1"/>
    <property type="match status" value="1"/>
</dbReference>
<dbReference type="PANTHER" id="PTHR43266">
    <property type="entry name" value="MACROLIDE-EFFLUX PROTEIN"/>
    <property type="match status" value="1"/>
</dbReference>
<dbReference type="GO" id="GO:0022857">
    <property type="term" value="F:transmembrane transporter activity"/>
    <property type="evidence" value="ECO:0007669"/>
    <property type="project" value="InterPro"/>
</dbReference>
<feature type="transmembrane region" description="Helical" evidence="7">
    <location>
        <begin position="321"/>
        <end position="345"/>
    </location>
</feature>
<dbReference type="InterPro" id="IPR020846">
    <property type="entry name" value="MFS_dom"/>
</dbReference>
<feature type="transmembrane region" description="Helical" evidence="7">
    <location>
        <begin position="12"/>
        <end position="37"/>
    </location>
</feature>
<dbReference type="SUPFAM" id="SSF103473">
    <property type="entry name" value="MFS general substrate transporter"/>
    <property type="match status" value="1"/>
</dbReference>
<dbReference type="Gene3D" id="1.20.1250.20">
    <property type="entry name" value="MFS general substrate transporter like domains"/>
    <property type="match status" value="1"/>
</dbReference>
<dbReference type="Proteomes" id="UP000030012">
    <property type="component" value="Unassembled WGS sequence"/>
</dbReference>
<evidence type="ECO:0000313" key="10">
    <source>
        <dbReference type="Proteomes" id="UP000030012"/>
    </source>
</evidence>
<feature type="transmembrane region" description="Helical" evidence="7">
    <location>
        <begin position="290"/>
        <end position="309"/>
    </location>
</feature>
<dbReference type="PROSITE" id="PS50850">
    <property type="entry name" value="MFS"/>
    <property type="match status" value="1"/>
</dbReference>
<evidence type="ECO:0000313" key="9">
    <source>
        <dbReference type="EMBL" id="KGM96958.1"/>
    </source>
</evidence>
<dbReference type="InterPro" id="IPR011701">
    <property type="entry name" value="MFS"/>
</dbReference>
<keyword evidence="4 7" id="KW-0812">Transmembrane</keyword>
<keyword evidence="3" id="KW-1003">Cell membrane</keyword>
<keyword evidence="6 7" id="KW-0472">Membrane</keyword>
<evidence type="ECO:0000256" key="3">
    <source>
        <dbReference type="ARBA" id="ARBA00022475"/>
    </source>
</evidence>
<evidence type="ECO:0000256" key="7">
    <source>
        <dbReference type="SAM" id="Phobius"/>
    </source>
</evidence>
<keyword evidence="2" id="KW-0813">Transport</keyword>
<dbReference type="CDD" id="cd06173">
    <property type="entry name" value="MFS_MefA_like"/>
    <property type="match status" value="1"/>
</dbReference>
<feature type="transmembrane region" description="Helical" evidence="7">
    <location>
        <begin position="76"/>
        <end position="94"/>
    </location>
</feature>